<comment type="caution">
    <text evidence="1">The sequence shown here is derived from an EMBL/GenBank/DDBJ whole genome shotgun (WGS) entry which is preliminary data.</text>
</comment>
<name>A0A5J4UQI7_9EUKA</name>
<organism evidence="1 2">
    <name type="scientific">Streblomastix strix</name>
    <dbReference type="NCBI Taxonomy" id="222440"/>
    <lineage>
        <taxon>Eukaryota</taxon>
        <taxon>Metamonada</taxon>
        <taxon>Preaxostyla</taxon>
        <taxon>Oxymonadida</taxon>
        <taxon>Streblomastigidae</taxon>
        <taxon>Streblomastix</taxon>
    </lineage>
</organism>
<dbReference type="EMBL" id="SNRW01013388">
    <property type="protein sequence ID" value="KAA6372678.1"/>
    <property type="molecule type" value="Genomic_DNA"/>
</dbReference>
<protein>
    <submittedName>
        <fullName evidence="1">Uncharacterized protein</fullName>
    </submittedName>
</protein>
<sequence>GRVTSDGQTQTSWSFDYDNGIDYNSGRFSLNQGIKTCTGGSAEEPTPKGCICQSTQSEQECACQEYDQREPCICLIVGDIRSHCIGHTIPSCEQATSVQLIDLSTDICECYEVGDPRSQCLESKACNDPSAELSDIPILRCECVDNNDVRAGISCPVSNECADDQINSKCLCNQEHQSPGCICTQSVHPQECICDQSSDAIFPSNICSSTKTCSGTQGDDEQIEQGQCICGEGHHPNGCLCKDENDINCICNIDYSPIGCLCPSNSEFNCACRWNVSQTTIGENIKSTVQAIITLTCYNYEIQMLDSQHIETINISKQGNLLIKGRETIDGQARTIWSIDFNQGRMIYLRSEGYFSLNQAQPCSDQSSKEPTPEGCICKLSQTEQKCICQENDQRQSCVCLPVGDSRIHCIGITIPCDQADLTNIPLSICECRSTGDPRAGQTTPGISCPS</sequence>
<feature type="non-terminal residue" evidence="1">
    <location>
        <position position="1"/>
    </location>
</feature>
<reference evidence="1 2" key="1">
    <citation type="submission" date="2019-03" db="EMBL/GenBank/DDBJ databases">
        <title>Single cell metagenomics reveals metabolic interactions within the superorganism composed of flagellate Streblomastix strix and complex community of Bacteroidetes bacteria on its surface.</title>
        <authorList>
            <person name="Treitli S.C."/>
            <person name="Kolisko M."/>
            <person name="Husnik F."/>
            <person name="Keeling P."/>
            <person name="Hampl V."/>
        </authorList>
    </citation>
    <scope>NUCLEOTIDE SEQUENCE [LARGE SCALE GENOMIC DNA]</scope>
    <source>
        <strain evidence="1">ST1C</strain>
    </source>
</reference>
<dbReference type="Proteomes" id="UP000324800">
    <property type="component" value="Unassembled WGS sequence"/>
</dbReference>
<accession>A0A5J4UQI7</accession>
<dbReference type="OrthoDB" id="8188414at2759"/>
<evidence type="ECO:0000313" key="1">
    <source>
        <dbReference type="EMBL" id="KAA6372678.1"/>
    </source>
</evidence>
<feature type="non-terminal residue" evidence="1">
    <location>
        <position position="451"/>
    </location>
</feature>
<gene>
    <name evidence="1" type="ORF">EZS28_031795</name>
</gene>
<proteinExistence type="predicted"/>
<evidence type="ECO:0000313" key="2">
    <source>
        <dbReference type="Proteomes" id="UP000324800"/>
    </source>
</evidence>
<dbReference type="AlphaFoldDB" id="A0A5J4UQI7"/>